<dbReference type="SUPFAM" id="SSF55681">
    <property type="entry name" value="Class II aaRS and biotin synthetases"/>
    <property type="match status" value="1"/>
</dbReference>
<dbReference type="HAMAP" id="MF_00127">
    <property type="entry name" value="His_tRNA_synth"/>
    <property type="match status" value="1"/>
</dbReference>
<dbReference type="NCBIfam" id="TIGR00442">
    <property type="entry name" value="hisS"/>
    <property type="match status" value="1"/>
</dbReference>
<comment type="subunit">
    <text evidence="3">Homodimer.</text>
</comment>
<dbReference type="Gene3D" id="3.30.930.10">
    <property type="entry name" value="Bira Bifunctional Protein, Domain 2"/>
    <property type="match status" value="1"/>
</dbReference>
<dbReference type="CDD" id="cd00773">
    <property type="entry name" value="HisRS-like_core"/>
    <property type="match status" value="1"/>
</dbReference>
<dbReference type="InterPro" id="IPR015807">
    <property type="entry name" value="His-tRNA-ligase"/>
</dbReference>
<dbReference type="InterPro" id="IPR006195">
    <property type="entry name" value="aa-tRNA-synth_II"/>
</dbReference>
<sequence>MFNKVKGTIDYDFSRESVKNQMYEKFRKIVVNAGYRMVETPILESASLFKRAVENSEIANKEMYEFLDKGDRSIVLRPEGTASFVRAYVENKWFSYAAQFQKFAYFGPMFRYEQPQKGRYRQFYQAGIEFIGEKDPYKDFEVIKLAHEFLYNYRKGLSVSLKINSIGDKDSRENYEKALYDFLIKHKSELSENSQQRLKDKKVLRILDDKVDSKLEFMKKAPRISDYLSQESYDYFNSLIELLNEQNIDFEIDLSLVRGLDYYDEIVFEFEVQNKKSAKSAVIGGGRYSNLIAEIGGPQVSSIGFGIGIDRIIDILQDDQTFYKKLSSYERECSFYISFEDEKNKNSLFNLYIDLHVFMANVESINYADNNVRYPIIFEYSKKKKNKAFDIVKKINPMFWIYDQGDFAVIHNLVNDKKTKINLNDETLEDKELLYSAIDFLEVFQYKSEALEEEKMSELDDEE</sequence>
<dbReference type="PROSITE" id="PS50862">
    <property type="entry name" value="AA_TRNA_LIGASE_II"/>
    <property type="match status" value="1"/>
</dbReference>
<dbReference type="PANTHER" id="PTHR43707">
    <property type="entry name" value="HISTIDYL-TRNA SYNTHETASE"/>
    <property type="match status" value="1"/>
</dbReference>
<comment type="subcellular location">
    <subcellularLocation>
        <location evidence="3">Cytoplasm</location>
    </subcellularLocation>
</comment>
<dbReference type="OrthoDB" id="9800814at2"/>
<protein>
    <recommendedName>
        <fullName evidence="3">Histidine--tRNA ligase</fullName>
        <ecNumber evidence="3">6.1.1.21</ecNumber>
    </recommendedName>
    <alternativeName>
        <fullName evidence="3">Histidyl-tRNA synthetase</fullName>
        <shortName evidence="3">HisRS</shortName>
    </alternativeName>
</protein>
<organism evidence="5 6">
    <name type="scientific">Mycoplasmopsis pullorum</name>
    <dbReference type="NCBI Taxonomy" id="48003"/>
    <lineage>
        <taxon>Bacteria</taxon>
        <taxon>Bacillati</taxon>
        <taxon>Mycoplasmatota</taxon>
        <taxon>Mycoplasmoidales</taxon>
        <taxon>Metamycoplasmataceae</taxon>
        <taxon>Mycoplasmopsis</taxon>
    </lineage>
</organism>
<gene>
    <name evidence="3" type="primary">hisS</name>
    <name evidence="5" type="ORF">BLA55_02490</name>
</gene>
<evidence type="ECO:0000259" key="4">
    <source>
        <dbReference type="PROSITE" id="PS50862"/>
    </source>
</evidence>
<dbReference type="EC" id="6.1.1.21" evidence="3"/>
<dbReference type="KEGG" id="mpul:BLA55_02490"/>
<dbReference type="InterPro" id="IPR041715">
    <property type="entry name" value="HisRS-like_core"/>
</dbReference>
<dbReference type="EMBL" id="CP017813">
    <property type="protein sequence ID" value="APJ38514.1"/>
    <property type="molecule type" value="Genomic_DNA"/>
</dbReference>
<keyword evidence="6" id="KW-1185">Reference proteome</keyword>
<evidence type="ECO:0000256" key="3">
    <source>
        <dbReference type="HAMAP-Rule" id="MF_00127"/>
    </source>
</evidence>
<dbReference type="InterPro" id="IPR045864">
    <property type="entry name" value="aa-tRNA-synth_II/BPL/LPL"/>
</dbReference>
<dbReference type="Pfam" id="PF13393">
    <property type="entry name" value="tRNA-synt_His"/>
    <property type="match status" value="1"/>
</dbReference>
<keyword evidence="3" id="KW-0030">Aminoacyl-tRNA synthetase</keyword>
<accession>A0A1L4FSE3</accession>
<keyword evidence="3 5" id="KW-0436">Ligase</keyword>
<dbReference type="RefSeq" id="WP_073372517.1">
    <property type="nucleotide sequence ID" value="NZ_CP017813.1"/>
</dbReference>
<dbReference type="AlphaFoldDB" id="A0A1L4FSE3"/>
<keyword evidence="3" id="KW-0547">Nucleotide-binding</keyword>
<dbReference type="GO" id="GO:0005737">
    <property type="term" value="C:cytoplasm"/>
    <property type="evidence" value="ECO:0007669"/>
    <property type="project" value="UniProtKB-SubCell"/>
</dbReference>
<evidence type="ECO:0000313" key="5">
    <source>
        <dbReference type="EMBL" id="APJ38514.1"/>
    </source>
</evidence>
<keyword evidence="2 3" id="KW-0067">ATP-binding</keyword>
<keyword evidence="3" id="KW-0963">Cytoplasm</keyword>
<dbReference type="STRING" id="48003.BLA55_02490"/>
<evidence type="ECO:0000256" key="2">
    <source>
        <dbReference type="ARBA" id="ARBA00022840"/>
    </source>
</evidence>
<comment type="similarity">
    <text evidence="1 3">Belongs to the class-II aminoacyl-tRNA synthetase family.</text>
</comment>
<evidence type="ECO:0000256" key="1">
    <source>
        <dbReference type="ARBA" id="ARBA00008226"/>
    </source>
</evidence>
<dbReference type="GO" id="GO:0004821">
    <property type="term" value="F:histidine-tRNA ligase activity"/>
    <property type="evidence" value="ECO:0007669"/>
    <property type="project" value="UniProtKB-UniRule"/>
</dbReference>
<dbReference type="GO" id="GO:0006427">
    <property type="term" value="P:histidyl-tRNA aminoacylation"/>
    <property type="evidence" value="ECO:0007669"/>
    <property type="project" value="UniProtKB-UniRule"/>
</dbReference>
<reference evidence="6" key="1">
    <citation type="submission" date="2016-10" db="EMBL/GenBank/DDBJ databases">
        <authorList>
            <person name="Beylefeld A."/>
            <person name="Abolnik C."/>
        </authorList>
    </citation>
    <scope>NUCLEOTIDE SEQUENCE [LARGE SCALE GENOMIC DNA]</scope>
    <source>
        <strain evidence="6">B359_6</strain>
    </source>
</reference>
<dbReference type="PANTHER" id="PTHR43707:SF1">
    <property type="entry name" value="HISTIDINE--TRNA LIGASE, MITOCHONDRIAL-RELATED"/>
    <property type="match status" value="1"/>
</dbReference>
<dbReference type="GO" id="GO:0005524">
    <property type="term" value="F:ATP binding"/>
    <property type="evidence" value="ECO:0007669"/>
    <property type="project" value="UniProtKB-UniRule"/>
</dbReference>
<keyword evidence="3" id="KW-0648">Protein biosynthesis</keyword>
<dbReference type="Proteomes" id="UP000184322">
    <property type="component" value="Chromosome"/>
</dbReference>
<proteinExistence type="inferred from homology"/>
<comment type="catalytic activity">
    <reaction evidence="3">
        <text>tRNA(His) + L-histidine + ATP = L-histidyl-tRNA(His) + AMP + diphosphate + H(+)</text>
        <dbReference type="Rhea" id="RHEA:17313"/>
        <dbReference type="Rhea" id="RHEA-COMP:9665"/>
        <dbReference type="Rhea" id="RHEA-COMP:9689"/>
        <dbReference type="ChEBI" id="CHEBI:15378"/>
        <dbReference type="ChEBI" id="CHEBI:30616"/>
        <dbReference type="ChEBI" id="CHEBI:33019"/>
        <dbReference type="ChEBI" id="CHEBI:57595"/>
        <dbReference type="ChEBI" id="CHEBI:78442"/>
        <dbReference type="ChEBI" id="CHEBI:78527"/>
        <dbReference type="ChEBI" id="CHEBI:456215"/>
        <dbReference type="EC" id="6.1.1.21"/>
    </reaction>
</comment>
<name>A0A1L4FSE3_9BACT</name>
<feature type="domain" description="Aminoacyl-transfer RNA synthetases class-II family profile" evidence="4">
    <location>
        <begin position="18"/>
        <end position="375"/>
    </location>
</feature>
<evidence type="ECO:0000313" key="6">
    <source>
        <dbReference type="Proteomes" id="UP000184322"/>
    </source>
</evidence>
<dbReference type="InterPro" id="IPR004516">
    <property type="entry name" value="HisRS/HisZ"/>
</dbReference>